<dbReference type="SUPFAM" id="SSF51430">
    <property type="entry name" value="NAD(P)-linked oxidoreductase"/>
    <property type="match status" value="1"/>
</dbReference>
<evidence type="ECO:0000259" key="1">
    <source>
        <dbReference type="Pfam" id="PF00248"/>
    </source>
</evidence>
<dbReference type="CDD" id="cd19086">
    <property type="entry name" value="AKR_AKR11C1"/>
    <property type="match status" value="1"/>
</dbReference>
<protein>
    <submittedName>
        <fullName evidence="2">Aldo/keto reductase</fullName>
    </submittedName>
</protein>
<dbReference type="InterPro" id="IPR053135">
    <property type="entry name" value="AKR2_Oxidoreductase"/>
</dbReference>
<organism evidence="2 3">
    <name type="scientific">Paenibacillus sabuli</name>
    <dbReference type="NCBI Taxonomy" id="2772509"/>
    <lineage>
        <taxon>Bacteria</taxon>
        <taxon>Bacillati</taxon>
        <taxon>Bacillota</taxon>
        <taxon>Bacilli</taxon>
        <taxon>Bacillales</taxon>
        <taxon>Paenibacillaceae</taxon>
        <taxon>Paenibacillus</taxon>
    </lineage>
</organism>
<dbReference type="EMBL" id="JACXIZ010000034">
    <property type="protein sequence ID" value="MBD2847195.1"/>
    <property type="molecule type" value="Genomic_DNA"/>
</dbReference>
<dbReference type="Proteomes" id="UP000621560">
    <property type="component" value="Unassembled WGS sequence"/>
</dbReference>
<feature type="domain" description="NADP-dependent oxidoreductase" evidence="1">
    <location>
        <begin position="15"/>
        <end position="316"/>
    </location>
</feature>
<proteinExistence type="predicted"/>
<comment type="caution">
    <text evidence="2">The sequence shown here is derived from an EMBL/GenBank/DDBJ whole genome shotgun (WGS) entry which is preliminary data.</text>
</comment>
<dbReference type="PANTHER" id="PTHR43312">
    <property type="entry name" value="D-THREO-ALDOSE 1-DEHYDROGENASE"/>
    <property type="match status" value="1"/>
</dbReference>
<dbReference type="RefSeq" id="WP_190920289.1">
    <property type="nucleotide sequence ID" value="NZ_JACXIZ010000034.1"/>
</dbReference>
<dbReference type="InterPro" id="IPR036812">
    <property type="entry name" value="NAD(P)_OxRdtase_dom_sf"/>
</dbReference>
<dbReference type="PANTHER" id="PTHR43312:SF1">
    <property type="entry name" value="NADP-DEPENDENT OXIDOREDUCTASE DOMAIN-CONTAINING PROTEIN"/>
    <property type="match status" value="1"/>
</dbReference>
<evidence type="ECO:0000313" key="3">
    <source>
        <dbReference type="Proteomes" id="UP000621560"/>
    </source>
</evidence>
<dbReference type="Gene3D" id="3.20.20.100">
    <property type="entry name" value="NADP-dependent oxidoreductase domain"/>
    <property type="match status" value="1"/>
</dbReference>
<gene>
    <name evidence="2" type="ORF">IDH44_18500</name>
</gene>
<reference evidence="2" key="1">
    <citation type="submission" date="2020-09" db="EMBL/GenBank/DDBJ databases">
        <title>A novel bacterium of genus Paenibacillus, isolated from South China Sea.</title>
        <authorList>
            <person name="Huang H."/>
            <person name="Mo K."/>
            <person name="Hu Y."/>
        </authorList>
    </citation>
    <scope>NUCLEOTIDE SEQUENCE</scope>
    <source>
        <strain evidence="2">IB182496</strain>
    </source>
</reference>
<name>A0A927BX24_9BACL</name>
<sequence>MQYNLFPGSEQQVSRLGFGAMGLGGWFEAKDEAYMVRSVLLALERGVNLIDTARAYGDSERIIGEALRQWKGERPFVATKLLAGAAPAGMLPGAGMHYPLPVETAYPPGSITESAHASLRELGVDAVDLLQLHTYWPQWDDADYWMEELIRLKEQGKARFIGISLPDHRHDLAYGLIRSGAIDSVQTVLNIFDSVALDSLVPICQQHDVAVIARVILDEGGLTGFLQADTEIPESDYRHNYFDVLPRQVYLDRVERLRSYIPEHAESLTELAIRFAMQHPGVTTALTSMHRHDYAAENIAAAGKAPLDDAFFEKIKIRERWIRHFYHARRHLV</sequence>
<dbReference type="InterPro" id="IPR023210">
    <property type="entry name" value="NADP_OxRdtase_dom"/>
</dbReference>
<keyword evidence="3" id="KW-1185">Reference proteome</keyword>
<dbReference type="AlphaFoldDB" id="A0A927BX24"/>
<evidence type="ECO:0000313" key="2">
    <source>
        <dbReference type="EMBL" id="MBD2847195.1"/>
    </source>
</evidence>
<accession>A0A927BX24</accession>
<dbReference type="Pfam" id="PF00248">
    <property type="entry name" value="Aldo_ket_red"/>
    <property type="match status" value="1"/>
</dbReference>